<proteinExistence type="evidence at transcript level"/>
<dbReference type="AlphaFoldDB" id="L7LWX8"/>
<keyword evidence="1" id="KW-1133">Transmembrane helix</keyword>
<organism evidence="2">
    <name type="scientific">Rhipicephalus pulchellus</name>
    <name type="common">Yellow backed tick</name>
    <name type="synonym">Dermacentor pulchellus</name>
    <dbReference type="NCBI Taxonomy" id="72859"/>
    <lineage>
        <taxon>Eukaryota</taxon>
        <taxon>Metazoa</taxon>
        <taxon>Ecdysozoa</taxon>
        <taxon>Arthropoda</taxon>
        <taxon>Chelicerata</taxon>
        <taxon>Arachnida</taxon>
        <taxon>Acari</taxon>
        <taxon>Parasitiformes</taxon>
        <taxon>Ixodida</taxon>
        <taxon>Ixodoidea</taxon>
        <taxon>Ixodidae</taxon>
        <taxon>Rhipicephalinae</taxon>
        <taxon>Rhipicephalus</taxon>
        <taxon>Rhipicephalus</taxon>
    </lineage>
</organism>
<reference evidence="2" key="1">
    <citation type="submission" date="2012-11" db="EMBL/GenBank/DDBJ databases">
        <authorList>
            <person name="Lucero-Rivera Y.E."/>
            <person name="Tovar-Ramirez D."/>
        </authorList>
    </citation>
    <scope>NUCLEOTIDE SEQUENCE</scope>
    <source>
        <tissue evidence="2">Salivary gland</tissue>
    </source>
</reference>
<evidence type="ECO:0000313" key="2">
    <source>
        <dbReference type="EMBL" id="JAA56097.1"/>
    </source>
</evidence>
<feature type="transmembrane region" description="Helical" evidence="1">
    <location>
        <begin position="36"/>
        <end position="58"/>
    </location>
</feature>
<feature type="transmembrane region" description="Helical" evidence="1">
    <location>
        <begin position="6"/>
        <end position="24"/>
    </location>
</feature>
<reference evidence="2" key="2">
    <citation type="journal article" date="2015" name="J. Proteomics">
        <title>Sexual differences in the sialomes of the zebra tick, Rhipicephalus pulchellus.</title>
        <authorList>
            <person name="Tan A.W."/>
            <person name="Francischetti I.M."/>
            <person name="Slovak M."/>
            <person name="Kini R.M."/>
            <person name="Ribeiro J.M."/>
        </authorList>
    </citation>
    <scope>NUCLEOTIDE SEQUENCE</scope>
    <source>
        <tissue evidence="2">Salivary gland</tissue>
    </source>
</reference>
<sequence>MCFILVFITQHFFVYFHFIHILCFGGTNCSYMQCSFFFLVFMSLIFIYLVLCFGGTSLRNMQVTHASVDPYWNDLSTL</sequence>
<keyword evidence="1" id="KW-0812">Transmembrane</keyword>
<keyword evidence="1" id="KW-0472">Membrane</keyword>
<dbReference type="EMBL" id="GACK01008937">
    <property type="protein sequence ID" value="JAA56097.1"/>
    <property type="molecule type" value="mRNA"/>
</dbReference>
<name>L7LWX8_RHIPC</name>
<protein>
    <submittedName>
        <fullName evidence="2">Uncharacterized protein</fullName>
    </submittedName>
</protein>
<evidence type="ECO:0000256" key="1">
    <source>
        <dbReference type="SAM" id="Phobius"/>
    </source>
</evidence>
<accession>L7LWX8</accession>